<feature type="transmembrane region" description="Helical" evidence="8">
    <location>
        <begin position="113"/>
        <end position="139"/>
    </location>
</feature>
<dbReference type="Gene3D" id="1.20.1250.20">
    <property type="entry name" value="MFS general substrate transporter like domains"/>
    <property type="match status" value="1"/>
</dbReference>
<evidence type="ECO:0000256" key="1">
    <source>
        <dbReference type="ARBA" id="ARBA00004141"/>
    </source>
</evidence>
<feature type="transmembrane region" description="Helical" evidence="8">
    <location>
        <begin position="201"/>
        <end position="223"/>
    </location>
</feature>
<proteinExistence type="predicted"/>
<sequence>MEPASASNSANTMPDDDASKPGYASNDTNAVSDDDVPKTSYSWRFWAIFLALSITSLLAAVESTVTSTALPVISGALDAGELYVWFVNAYFLTSTAFLPLFGQVADIFGRRWLTIGIVATFALGSGISGGATSTAMLIGGRAVQGIGGGGINLMIEMIVCDLVPLRDRGRFMGVIFALFAVGTSLGPFIGGAIVQNTSWRWVFYINLPIAAVSLVLLVAFLHVNYKRGASVAERLRRIDYTGNAILVASVTAILLALTYGGTRYPWSSWRVILPLVLGFCGLGAFQVYEVSRFCAEPMTPPHLFKNRTSAAAFYLTFIHALFSFWIIYFLPVYFQAVLLKGPTRSGVLLLPTVVTIVPGGLISGLILSKFGRYRPLHVIGFALMTLGIGLFILLDENSGIAIYVILQIIAGMGSGLALTTLLPATQAALSEKDTASSTAAWSFVRSFGTVWGVSVPAAIFNSRADALSVRIDDTAVRALIANGQAYSHASKDWLLSLTSVSREQAISVFNDSLRIVWIVAVAISGVSFFVVFVEKEIRLRQDLNTEYGLEKPEKQSEKSDSGLEA</sequence>
<keyword evidence="6" id="KW-0325">Glycoprotein</keyword>
<dbReference type="InterPro" id="IPR020846">
    <property type="entry name" value="MFS_dom"/>
</dbReference>
<feature type="transmembrane region" description="Helical" evidence="8">
    <location>
        <begin position="244"/>
        <end position="262"/>
    </location>
</feature>
<comment type="subcellular location">
    <subcellularLocation>
        <location evidence="1">Membrane</location>
        <topology evidence="1">Multi-pass membrane protein</topology>
    </subcellularLocation>
</comment>
<evidence type="ECO:0000256" key="6">
    <source>
        <dbReference type="ARBA" id="ARBA00023180"/>
    </source>
</evidence>
<dbReference type="Pfam" id="PF07690">
    <property type="entry name" value="MFS_1"/>
    <property type="match status" value="1"/>
</dbReference>
<feature type="transmembrane region" description="Helical" evidence="8">
    <location>
        <begin position="400"/>
        <end position="422"/>
    </location>
</feature>
<feature type="transmembrane region" description="Helical" evidence="8">
    <location>
        <begin position="171"/>
        <end position="195"/>
    </location>
</feature>
<feature type="transmembrane region" description="Helical" evidence="8">
    <location>
        <begin position="268"/>
        <end position="290"/>
    </location>
</feature>
<evidence type="ECO:0000313" key="10">
    <source>
        <dbReference type="EMBL" id="KAL1616300.1"/>
    </source>
</evidence>
<evidence type="ECO:0000256" key="8">
    <source>
        <dbReference type="SAM" id="Phobius"/>
    </source>
</evidence>
<dbReference type="Proteomes" id="UP001521116">
    <property type="component" value="Unassembled WGS sequence"/>
</dbReference>
<feature type="domain" description="Major facilitator superfamily (MFS) profile" evidence="9">
    <location>
        <begin position="48"/>
        <end position="538"/>
    </location>
</feature>
<feature type="transmembrane region" description="Helical" evidence="8">
    <location>
        <begin position="515"/>
        <end position="533"/>
    </location>
</feature>
<feature type="transmembrane region" description="Helical" evidence="8">
    <location>
        <begin position="145"/>
        <end position="164"/>
    </location>
</feature>
<feature type="compositionally biased region" description="Polar residues" evidence="7">
    <location>
        <begin position="1"/>
        <end position="12"/>
    </location>
</feature>
<evidence type="ECO:0000259" key="9">
    <source>
        <dbReference type="PROSITE" id="PS50850"/>
    </source>
</evidence>
<dbReference type="EMBL" id="JAJVDC020000270">
    <property type="protein sequence ID" value="KAL1616300.1"/>
    <property type="molecule type" value="Genomic_DNA"/>
</dbReference>
<evidence type="ECO:0000313" key="11">
    <source>
        <dbReference type="Proteomes" id="UP001521116"/>
    </source>
</evidence>
<feature type="transmembrane region" description="Helical" evidence="8">
    <location>
        <begin position="311"/>
        <end position="334"/>
    </location>
</feature>
<evidence type="ECO:0000256" key="7">
    <source>
        <dbReference type="SAM" id="MobiDB-lite"/>
    </source>
</evidence>
<dbReference type="CDD" id="cd17502">
    <property type="entry name" value="MFS_Azr1_MDR_like"/>
    <property type="match status" value="1"/>
</dbReference>
<dbReference type="InterPro" id="IPR036259">
    <property type="entry name" value="MFS_trans_sf"/>
</dbReference>
<dbReference type="PRINTS" id="PR01036">
    <property type="entry name" value="TCRTETB"/>
</dbReference>
<keyword evidence="2" id="KW-0813">Transport</keyword>
<keyword evidence="11" id="KW-1185">Reference proteome</keyword>
<keyword evidence="5 8" id="KW-0472">Membrane</keyword>
<reference evidence="10 11" key="1">
    <citation type="submission" date="2024-02" db="EMBL/GenBank/DDBJ databases">
        <title>De novo assembly and annotation of 12 fungi associated with fruit tree decline syndrome in Ontario, Canada.</title>
        <authorList>
            <person name="Sulman M."/>
            <person name="Ellouze W."/>
            <person name="Ilyukhin E."/>
        </authorList>
    </citation>
    <scope>NUCLEOTIDE SEQUENCE [LARGE SCALE GENOMIC DNA]</scope>
    <source>
        <strain evidence="10 11">M1-105</strain>
    </source>
</reference>
<accession>A0ABR3SCI6</accession>
<organism evidence="10 11">
    <name type="scientific">Neofusicoccum ribis</name>
    <dbReference type="NCBI Taxonomy" id="45134"/>
    <lineage>
        <taxon>Eukaryota</taxon>
        <taxon>Fungi</taxon>
        <taxon>Dikarya</taxon>
        <taxon>Ascomycota</taxon>
        <taxon>Pezizomycotina</taxon>
        <taxon>Dothideomycetes</taxon>
        <taxon>Dothideomycetes incertae sedis</taxon>
        <taxon>Botryosphaeriales</taxon>
        <taxon>Botryosphaeriaceae</taxon>
        <taxon>Neofusicoccum</taxon>
    </lineage>
</organism>
<protein>
    <recommendedName>
        <fullName evidence="9">Major facilitator superfamily (MFS) profile domain-containing protein</fullName>
    </recommendedName>
</protein>
<evidence type="ECO:0000256" key="2">
    <source>
        <dbReference type="ARBA" id="ARBA00022448"/>
    </source>
</evidence>
<keyword evidence="4 8" id="KW-1133">Transmembrane helix</keyword>
<dbReference type="InterPro" id="IPR011701">
    <property type="entry name" value="MFS"/>
</dbReference>
<feature type="transmembrane region" description="Helical" evidence="8">
    <location>
        <begin position="82"/>
        <end position="101"/>
    </location>
</feature>
<feature type="transmembrane region" description="Helical" evidence="8">
    <location>
        <begin position="45"/>
        <end position="70"/>
    </location>
</feature>
<dbReference type="PANTHER" id="PTHR23501">
    <property type="entry name" value="MAJOR FACILITATOR SUPERFAMILY"/>
    <property type="match status" value="1"/>
</dbReference>
<dbReference type="SUPFAM" id="SSF103473">
    <property type="entry name" value="MFS general substrate transporter"/>
    <property type="match status" value="1"/>
</dbReference>
<evidence type="ECO:0000256" key="5">
    <source>
        <dbReference type="ARBA" id="ARBA00023136"/>
    </source>
</evidence>
<feature type="transmembrane region" description="Helical" evidence="8">
    <location>
        <begin position="376"/>
        <end position="394"/>
    </location>
</feature>
<dbReference type="PROSITE" id="PS50850">
    <property type="entry name" value="MFS"/>
    <property type="match status" value="1"/>
</dbReference>
<evidence type="ECO:0000256" key="3">
    <source>
        <dbReference type="ARBA" id="ARBA00022692"/>
    </source>
</evidence>
<gene>
    <name evidence="10" type="ORF">SLS56_011464</name>
</gene>
<feature type="region of interest" description="Disordered" evidence="7">
    <location>
        <begin position="1"/>
        <end position="34"/>
    </location>
</feature>
<feature type="transmembrane region" description="Helical" evidence="8">
    <location>
        <begin position="346"/>
        <end position="367"/>
    </location>
</feature>
<feature type="transmembrane region" description="Helical" evidence="8">
    <location>
        <begin position="443"/>
        <end position="460"/>
    </location>
</feature>
<name>A0ABR3SCI6_9PEZI</name>
<dbReference type="PANTHER" id="PTHR23501:SF187">
    <property type="entry name" value="MAJOR FACILITATOR SUPERFAMILY (MFS) PROFILE DOMAIN-CONTAINING PROTEIN"/>
    <property type="match status" value="1"/>
</dbReference>
<evidence type="ECO:0000256" key="4">
    <source>
        <dbReference type="ARBA" id="ARBA00022989"/>
    </source>
</evidence>
<dbReference type="Gene3D" id="1.20.1720.10">
    <property type="entry name" value="Multidrug resistance protein D"/>
    <property type="match status" value="1"/>
</dbReference>
<keyword evidence="3 8" id="KW-0812">Transmembrane</keyword>
<comment type="caution">
    <text evidence="10">The sequence shown here is derived from an EMBL/GenBank/DDBJ whole genome shotgun (WGS) entry which is preliminary data.</text>
</comment>